<dbReference type="Proteomes" id="UP000267268">
    <property type="component" value="Chromosome 2"/>
</dbReference>
<gene>
    <name evidence="1" type="ORF">EI427_22210</name>
</gene>
<dbReference type="SUPFAM" id="SSF46785">
    <property type="entry name" value="Winged helix' DNA-binding domain"/>
    <property type="match status" value="1"/>
</dbReference>
<protein>
    <recommendedName>
        <fullName evidence="3">MarR family transcriptional regulator</fullName>
    </recommendedName>
</protein>
<dbReference type="OrthoDB" id="979032at2"/>
<evidence type="ECO:0000313" key="1">
    <source>
        <dbReference type="EMBL" id="AZQ64943.1"/>
    </source>
</evidence>
<dbReference type="AlphaFoldDB" id="A0A3S9P9Z3"/>
<sequence length="148" mass="16927">MERKELLNKFADAHKHDGLPPLANKIVGVFYLSNEKYLGFDDIVDLVDASKGAVSKALKLLMSIYRINHIQDPTTSRKRLFYLDPDGAEKYIKIVAEGLSTQNELIKELNQFRTNGNSEISDFIERTIAFNGEAIAFLLKNNERYFKK</sequence>
<evidence type="ECO:0000313" key="2">
    <source>
        <dbReference type="Proteomes" id="UP000267268"/>
    </source>
</evidence>
<dbReference type="InterPro" id="IPR036390">
    <property type="entry name" value="WH_DNA-bd_sf"/>
</dbReference>
<dbReference type="Gene3D" id="1.10.10.10">
    <property type="entry name" value="Winged helix-like DNA-binding domain superfamily/Winged helix DNA-binding domain"/>
    <property type="match status" value="1"/>
</dbReference>
<reference evidence="1 2" key="1">
    <citation type="submission" date="2018-12" db="EMBL/GenBank/DDBJ databases">
        <title>Flammeovirga pectinis sp. nov., isolated from the gut of the Korean scallop, Patinopecten yessoensis.</title>
        <authorList>
            <person name="Bae J.-W."/>
            <person name="Jeong Y.-S."/>
            <person name="Kang W."/>
        </authorList>
    </citation>
    <scope>NUCLEOTIDE SEQUENCE [LARGE SCALE GENOMIC DNA]</scope>
    <source>
        <strain evidence="1 2">L12M1</strain>
    </source>
</reference>
<organism evidence="1 2">
    <name type="scientific">Flammeovirga pectinis</name>
    <dbReference type="NCBI Taxonomy" id="2494373"/>
    <lineage>
        <taxon>Bacteria</taxon>
        <taxon>Pseudomonadati</taxon>
        <taxon>Bacteroidota</taxon>
        <taxon>Cytophagia</taxon>
        <taxon>Cytophagales</taxon>
        <taxon>Flammeovirgaceae</taxon>
        <taxon>Flammeovirga</taxon>
    </lineage>
</organism>
<proteinExistence type="predicted"/>
<evidence type="ECO:0008006" key="3">
    <source>
        <dbReference type="Google" id="ProtNLM"/>
    </source>
</evidence>
<dbReference type="RefSeq" id="WP_126619165.1">
    <property type="nucleotide sequence ID" value="NZ_CP034563.1"/>
</dbReference>
<accession>A0A3S9P9Z3</accession>
<dbReference type="KEGG" id="fll:EI427_22210"/>
<dbReference type="InterPro" id="IPR036388">
    <property type="entry name" value="WH-like_DNA-bd_sf"/>
</dbReference>
<keyword evidence="2" id="KW-1185">Reference proteome</keyword>
<name>A0A3S9P9Z3_9BACT</name>
<dbReference type="EMBL" id="CP034563">
    <property type="protein sequence ID" value="AZQ64943.1"/>
    <property type="molecule type" value="Genomic_DNA"/>
</dbReference>